<dbReference type="PANTHER" id="PTHR39596">
    <property type="match status" value="1"/>
</dbReference>
<dbReference type="AlphaFoldDB" id="W4KFQ3"/>
<reference evidence="1 2" key="1">
    <citation type="journal article" date="2012" name="New Phytol.">
        <title>Insight into trade-off between wood decay and parasitism from the genome of a fungal forest pathogen.</title>
        <authorList>
            <person name="Olson A."/>
            <person name="Aerts A."/>
            <person name="Asiegbu F."/>
            <person name="Belbahri L."/>
            <person name="Bouzid O."/>
            <person name="Broberg A."/>
            <person name="Canback B."/>
            <person name="Coutinho P.M."/>
            <person name="Cullen D."/>
            <person name="Dalman K."/>
            <person name="Deflorio G."/>
            <person name="van Diepen L.T."/>
            <person name="Dunand C."/>
            <person name="Duplessis S."/>
            <person name="Durling M."/>
            <person name="Gonthier P."/>
            <person name="Grimwood J."/>
            <person name="Fossdal C.G."/>
            <person name="Hansson D."/>
            <person name="Henrissat B."/>
            <person name="Hietala A."/>
            <person name="Himmelstrand K."/>
            <person name="Hoffmeister D."/>
            <person name="Hogberg N."/>
            <person name="James T.Y."/>
            <person name="Karlsson M."/>
            <person name="Kohler A."/>
            <person name="Kues U."/>
            <person name="Lee Y.H."/>
            <person name="Lin Y.C."/>
            <person name="Lind M."/>
            <person name="Lindquist E."/>
            <person name="Lombard V."/>
            <person name="Lucas S."/>
            <person name="Lunden K."/>
            <person name="Morin E."/>
            <person name="Murat C."/>
            <person name="Park J."/>
            <person name="Raffaello T."/>
            <person name="Rouze P."/>
            <person name="Salamov A."/>
            <person name="Schmutz J."/>
            <person name="Solheim H."/>
            <person name="Stahlberg J."/>
            <person name="Velez H."/>
            <person name="de Vries R.P."/>
            <person name="Wiebenga A."/>
            <person name="Woodward S."/>
            <person name="Yakovlev I."/>
            <person name="Garbelotto M."/>
            <person name="Martin F."/>
            <person name="Grigoriev I.V."/>
            <person name="Stenlid J."/>
        </authorList>
    </citation>
    <scope>NUCLEOTIDE SEQUENCE [LARGE SCALE GENOMIC DNA]</scope>
    <source>
        <strain evidence="1 2">TC 32-1</strain>
    </source>
</reference>
<dbReference type="STRING" id="747525.W4KFQ3"/>
<dbReference type="OrthoDB" id="2426273at2759"/>
<dbReference type="InParanoid" id="W4KFQ3"/>
<dbReference type="EMBL" id="KI925456">
    <property type="protein sequence ID" value="ETW84673.1"/>
    <property type="molecule type" value="Genomic_DNA"/>
</dbReference>
<name>W4KFQ3_HETIT</name>
<evidence type="ECO:0008006" key="3">
    <source>
        <dbReference type="Google" id="ProtNLM"/>
    </source>
</evidence>
<keyword evidence="2" id="KW-1185">Reference proteome</keyword>
<organism evidence="1 2">
    <name type="scientific">Heterobasidion irregulare (strain TC 32-1)</name>
    <dbReference type="NCBI Taxonomy" id="747525"/>
    <lineage>
        <taxon>Eukaryota</taxon>
        <taxon>Fungi</taxon>
        <taxon>Dikarya</taxon>
        <taxon>Basidiomycota</taxon>
        <taxon>Agaricomycotina</taxon>
        <taxon>Agaricomycetes</taxon>
        <taxon>Russulales</taxon>
        <taxon>Bondarzewiaceae</taxon>
        <taxon>Heterobasidion</taxon>
        <taxon>Heterobasidion annosum species complex</taxon>
    </lineage>
</organism>
<evidence type="ECO:0000313" key="1">
    <source>
        <dbReference type="EMBL" id="ETW84673.1"/>
    </source>
</evidence>
<gene>
    <name evidence="1" type="ORF">HETIRDRAFT_416339</name>
</gene>
<dbReference type="GeneID" id="20673312"/>
<sequence>MTDKNTHTLLADWQRRTRQLSESHPNRIQLWEDRVYEDLNLLETLFYRLASSSKSPSREVAPYFAGMASIAVTIAGVRGTIFPRDMSTAPNKPSHSFPVSFFIQIKDTVRSNGWCPLAIKRFLEPSIILLEYASTCEPSIYHGAECTEEACTRNTINATGYKPQHTTECPSAYAYTIPPKSGVYDLLQRGRIPVIQRQPNGTLCVRDASETPYVAISEVWVDGLGGTTEKGLPTCQIERLAKLVHALLPGGAFWMDSLCVPEVRAMRKQAIRQMGRTYADASAVLVTDAGIRCYSRSSALEDVALGVLTSGWMQRLWTLQEGLLAKKLIFELSDGFASLDSFFPDPAMQWANPLLSQCLSKLYHFTRRHNQRLLSIPGARTEFIDLVRFLFGRWTSKPEDETIAVCGLLNVDPITLFDIEPLERLKTLLIQVGRLPSDIVFMDCPKMEVPGFRWAPKSLMRSDFRVGHECRAVCTAEGLDAEYHCARFAQVVIPAGITGKLLIQFDDQGAATKVLDGAIGRLDVSYACNVVLLEKDLKNGKTWMKGALGLLDTTGLSECDQGTNLRRDCEYLGRAMFIPLTNRALEKRVAEKPRSAIVIEATLEKLRVLVR</sequence>
<accession>W4KFQ3</accession>
<proteinExistence type="predicted"/>
<dbReference type="RefSeq" id="XP_009544311.1">
    <property type="nucleotide sequence ID" value="XM_009546016.1"/>
</dbReference>
<protein>
    <recommendedName>
        <fullName evidence="3">Heterokaryon incompatibility domain-containing protein</fullName>
    </recommendedName>
</protein>
<evidence type="ECO:0000313" key="2">
    <source>
        <dbReference type="Proteomes" id="UP000030671"/>
    </source>
</evidence>
<dbReference type="HOGENOM" id="CLU_009388_1_1_1"/>
<dbReference type="PANTHER" id="PTHR39596:SF2">
    <property type="entry name" value="HET DOMAIN PROTEIN (AFU_ORTHOLOGUE AFUA_1G17550)-RELATED"/>
    <property type="match status" value="1"/>
</dbReference>
<dbReference type="Proteomes" id="UP000030671">
    <property type="component" value="Unassembled WGS sequence"/>
</dbReference>
<dbReference type="KEGG" id="hir:HETIRDRAFT_416339"/>
<dbReference type="eggNOG" id="ENOG502S16F">
    <property type="taxonomic scope" value="Eukaryota"/>
</dbReference>